<gene>
    <name evidence="1" type="ORF">B0H17DRAFT_1146142</name>
</gene>
<evidence type="ECO:0000313" key="2">
    <source>
        <dbReference type="Proteomes" id="UP001221757"/>
    </source>
</evidence>
<accession>A0AAD7CPH2</accession>
<proteinExistence type="predicted"/>
<keyword evidence="2" id="KW-1185">Reference proteome</keyword>
<reference evidence="1" key="1">
    <citation type="submission" date="2023-03" db="EMBL/GenBank/DDBJ databases">
        <title>Massive genome expansion in bonnet fungi (Mycena s.s.) driven by repeated elements and novel gene families across ecological guilds.</title>
        <authorList>
            <consortium name="Lawrence Berkeley National Laboratory"/>
            <person name="Harder C.B."/>
            <person name="Miyauchi S."/>
            <person name="Viragh M."/>
            <person name="Kuo A."/>
            <person name="Thoen E."/>
            <person name="Andreopoulos B."/>
            <person name="Lu D."/>
            <person name="Skrede I."/>
            <person name="Drula E."/>
            <person name="Henrissat B."/>
            <person name="Morin E."/>
            <person name="Kohler A."/>
            <person name="Barry K."/>
            <person name="LaButti K."/>
            <person name="Morin E."/>
            <person name="Salamov A."/>
            <person name="Lipzen A."/>
            <person name="Mereny Z."/>
            <person name="Hegedus B."/>
            <person name="Baldrian P."/>
            <person name="Stursova M."/>
            <person name="Weitz H."/>
            <person name="Taylor A."/>
            <person name="Grigoriev I.V."/>
            <person name="Nagy L.G."/>
            <person name="Martin F."/>
            <person name="Kauserud H."/>
        </authorList>
    </citation>
    <scope>NUCLEOTIDE SEQUENCE</scope>
    <source>
        <strain evidence="1">CBHHK067</strain>
    </source>
</reference>
<dbReference type="AlphaFoldDB" id="A0AAD7CPH2"/>
<protein>
    <submittedName>
        <fullName evidence="1">Uncharacterized protein</fullName>
    </submittedName>
</protein>
<sequence>MPSILQTLLVNSFREPRIYIIISPLLSPPDDLKATIKRASNSSNATVIGVGSMYGGIGGNGGQGLNGNGGNGGTGQGPSLVTINAGIARIAIADPSLLDPLCPWIPGARWPDVIIASKSPDDDNDVRDFPGGARLIFLTSSFKRCWRRGGLQGCPSESLMAVSVVVILFSKDFSKAAWQAS</sequence>
<name>A0AAD7CPH2_MYCRO</name>
<organism evidence="1 2">
    <name type="scientific">Mycena rosella</name>
    <name type="common">Pink bonnet</name>
    <name type="synonym">Agaricus rosellus</name>
    <dbReference type="NCBI Taxonomy" id="1033263"/>
    <lineage>
        <taxon>Eukaryota</taxon>
        <taxon>Fungi</taxon>
        <taxon>Dikarya</taxon>
        <taxon>Basidiomycota</taxon>
        <taxon>Agaricomycotina</taxon>
        <taxon>Agaricomycetes</taxon>
        <taxon>Agaricomycetidae</taxon>
        <taxon>Agaricales</taxon>
        <taxon>Marasmiineae</taxon>
        <taxon>Mycenaceae</taxon>
        <taxon>Mycena</taxon>
    </lineage>
</organism>
<evidence type="ECO:0000313" key="1">
    <source>
        <dbReference type="EMBL" id="KAJ7656598.1"/>
    </source>
</evidence>
<comment type="caution">
    <text evidence="1">The sequence shown here is derived from an EMBL/GenBank/DDBJ whole genome shotgun (WGS) entry which is preliminary data.</text>
</comment>
<dbReference type="EMBL" id="JARKIE010000299">
    <property type="protein sequence ID" value="KAJ7656598.1"/>
    <property type="molecule type" value="Genomic_DNA"/>
</dbReference>
<dbReference type="Proteomes" id="UP001221757">
    <property type="component" value="Unassembled WGS sequence"/>
</dbReference>